<feature type="compositionally biased region" description="Polar residues" evidence="1">
    <location>
        <begin position="40"/>
        <end position="53"/>
    </location>
</feature>
<reference evidence="2 3" key="2">
    <citation type="submission" date="2018-10" db="EMBL/GenBank/DDBJ databases">
        <authorList>
            <consortium name="Pathogen Informatics"/>
        </authorList>
    </citation>
    <scope>NUCLEOTIDE SEQUENCE [LARGE SCALE GENOMIC DNA]</scope>
</reference>
<proteinExistence type="predicted"/>
<evidence type="ECO:0000313" key="3">
    <source>
        <dbReference type="Proteomes" id="UP000267029"/>
    </source>
</evidence>
<protein>
    <submittedName>
        <fullName evidence="2 4">Uncharacterized protein</fullName>
    </submittedName>
</protein>
<dbReference type="AlphaFoldDB" id="A0A0R3URF4"/>
<evidence type="ECO:0000313" key="2">
    <source>
        <dbReference type="EMBL" id="VDD84457.1"/>
    </source>
</evidence>
<dbReference type="EMBL" id="UXSR01006361">
    <property type="protein sequence ID" value="VDD84457.1"/>
    <property type="molecule type" value="Genomic_DNA"/>
</dbReference>
<dbReference type="Proteomes" id="UP000267029">
    <property type="component" value="Unassembled WGS sequence"/>
</dbReference>
<feature type="region of interest" description="Disordered" evidence="1">
    <location>
        <begin position="1"/>
        <end position="62"/>
    </location>
</feature>
<name>A0A0R3URF4_MESCO</name>
<dbReference type="WBParaSite" id="MCOS_0001045901-mRNA-1">
    <property type="protein sequence ID" value="MCOS_0001045901-mRNA-1"/>
    <property type="gene ID" value="MCOS_0001045901"/>
</dbReference>
<evidence type="ECO:0000313" key="4">
    <source>
        <dbReference type="WBParaSite" id="MCOS_0001045901-mRNA-1"/>
    </source>
</evidence>
<accession>A0A0R3URF4</accession>
<keyword evidence="3" id="KW-1185">Reference proteome</keyword>
<gene>
    <name evidence="2" type="ORF">MCOS_LOCUS10460</name>
</gene>
<organism evidence="4">
    <name type="scientific">Mesocestoides corti</name>
    <name type="common">Flatworm</name>
    <dbReference type="NCBI Taxonomy" id="53468"/>
    <lineage>
        <taxon>Eukaryota</taxon>
        <taxon>Metazoa</taxon>
        <taxon>Spiralia</taxon>
        <taxon>Lophotrochozoa</taxon>
        <taxon>Platyhelminthes</taxon>
        <taxon>Cestoda</taxon>
        <taxon>Eucestoda</taxon>
        <taxon>Cyclophyllidea</taxon>
        <taxon>Mesocestoididae</taxon>
        <taxon>Mesocestoides</taxon>
    </lineage>
</organism>
<sequence>MTSPRLPNSRLYRDCPMKPGLDADWPTASGESRVRLQISKPETTSTTASNEGSFKTPPRVVQNDVCPGAPRKATPSNSNATKVAADGFNSASQNITFDDALAVDVGQKERTPANGSVIVGIPPYASARPALQANAPIVIEMANIHQVMTSITVSAMDLLRPCSRN</sequence>
<reference evidence="4" key="1">
    <citation type="submission" date="2017-02" db="UniProtKB">
        <authorList>
            <consortium name="WormBaseParasite"/>
        </authorList>
    </citation>
    <scope>IDENTIFICATION</scope>
</reference>
<evidence type="ECO:0000256" key="1">
    <source>
        <dbReference type="SAM" id="MobiDB-lite"/>
    </source>
</evidence>